<dbReference type="GO" id="GO:0030246">
    <property type="term" value="F:carbohydrate binding"/>
    <property type="evidence" value="ECO:0007669"/>
    <property type="project" value="InterPro"/>
</dbReference>
<accession>A0A512MA47</accession>
<feature type="region of interest" description="Disordered" evidence="2">
    <location>
        <begin position="812"/>
        <end position="836"/>
    </location>
</feature>
<dbReference type="Gene3D" id="3.30.379.10">
    <property type="entry name" value="Chitobiase/beta-hexosaminidase domain 2-like"/>
    <property type="match status" value="1"/>
</dbReference>
<organism evidence="5 6">
    <name type="scientific">Brevifollis gellanilyticus</name>
    <dbReference type="NCBI Taxonomy" id="748831"/>
    <lineage>
        <taxon>Bacteria</taxon>
        <taxon>Pseudomonadati</taxon>
        <taxon>Verrucomicrobiota</taxon>
        <taxon>Verrucomicrobiia</taxon>
        <taxon>Verrucomicrobiales</taxon>
        <taxon>Verrucomicrobiaceae</taxon>
    </lineage>
</organism>
<protein>
    <recommendedName>
        <fullName evidence="4">Carbohydrate-binding domain-containing protein</fullName>
    </recommendedName>
</protein>
<dbReference type="Pfam" id="PF16126">
    <property type="entry name" value="DUF4838"/>
    <property type="match status" value="1"/>
</dbReference>
<feature type="chain" id="PRO_5021850380" description="Carbohydrate-binding domain-containing protein" evidence="3">
    <location>
        <begin position="22"/>
        <end position="836"/>
    </location>
</feature>
<dbReference type="PANTHER" id="PTHR47406">
    <property type="entry name" value="COAGULATION FACTOR 5/8 TYPE, C-TERMINAL"/>
    <property type="match status" value="1"/>
</dbReference>
<dbReference type="Pfam" id="PF06452">
    <property type="entry name" value="CBM9_1"/>
    <property type="match status" value="1"/>
</dbReference>
<evidence type="ECO:0000256" key="3">
    <source>
        <dbReference type="SAM" id="SignalP"/>
    </source>
</evidence>
<dbReference type="Gene3D" id="2.60.40.1190">
    <property type="match status" value="1"/>
</dbReference>
<dbReference type="InterPro" id="IPR029018">
    <property type="entry name" value="Hex-like_dom2"/>
</dbReference>
<dbReference type="Proteomes" id="UP000321577">
    <property type="component" value="Unassembled WGS sequence"/>
</dbReference>
<proteinExistence type="predicted"/>
<feature type="domain" description="Carbohydrate-binding" evidence="4">
    <location>
        <begin position="614"/>
        <end position="808"/>
    </location>
</feature>
<dbReference type="RefSeq" id="WP_146850786.1">
    <property type="nucleotide sequence ID" value="NZ_BKAG01000015.1"/>
</dbReference>
<keyword evidence="6" id="KW-1185">Reference proteome</keyword>
<dbReference type="PANTHER" id="PTHR47406:SF2">
    <property type="entry name" value="ALPHA GLUCURONIDASE N-TERMINAL DOMAIN-CONTAINING PROTEIN"/>
    <property type="match status" value="1"/>
</dbReference>
<evidence type="ECO:0000259" key="4">
    <source>
        <dbReference type="Pfam" id="PF06452"/>
    </source>
</evidence>
<feature type="compositionally biased region" description="Basic and acidic residues" evidence="2">
    <location>
        <begin position="818"/>
        <end position="836"/>
    </location>
</feature>
<dbReference type="InterPro" id="IPR032287">
    <property type="entry name" value="DUF4838"/>
</dbReference>
<evidence type="ECO:0000313" key="6">
    <source>
        <dbReference type="Proteomes" id="UP000321577"/>
    </source>
</evidence>
<sequence length="836" mass="94621">MTRSFFRHLLLASLLPVIASAESFIVKDGKPNAEIIIAEKPARMARHAANELQTYVEKISGAKLPIVTAPTGGDAIAIYVGKSARTDKLKVSDEGLPHGAFRMLSGDKWLVLLGRDHDFMPAEPWPHTAADIQRVQRDWDTITGEKWGIDTNWTQLFKMHNKELDAWEQDERGSVNAVHELLRSLGVRWYLPGAIGEIVPKRASIALPVVDKTVKPDFALRYPYQYAKRFYGKSEEALWQMRLGVNQAPDLIGVGYIAHGTNYVHMRPEVMKAHPEYYTLVRGQRDTSDRGKPCLSSPGLREANVKYVRTVFDKLGVSTTSVMPADGYTAMCECELCKGKETPERGGFGRFSDYVWEYVNEVAKEVYKTHPDKKIIAMGYGASVLPPTKIAKLSPNILVCLAQSRSSFQEKEKKEWITDLRREWLTKLPEGSKQFCVYEYYLHPRQERAFAFIPVYFPHAIADDLRALKGISLGDYIEVYRAKDLETFGVNALNLYVTSRLWWDSSLNVDAMIDEYCQDMYGPAKEEMKTFIAHGEAAWMDMLSKPDSITQTFALLARAQAKAPSGSLYAQRIALVADYIEPLIARRDQMLRSADRENARTVRVSDRDGSKIKIDGKLDEEIWSKLSGYQQGDLFDCTTGKAARERSRMGFFWHDNAIYFSIRCQDRDMKNLKITGTQDDDPQITEGDHVQLLFETQSHVFYQIAVDPAGHVLDVDHHEGAKSTWSAGAEIATHQEDGLWTVEIRLPVAGDMQAAVDALNGVSGRKPAGTYPWYFNICRQRVRGDVIERQAFSPTQKSDFLEPAKFGRMNGYLPRTTAWDDEKKKREAKTESSTKE</sequence>
<keyword evidence="3" id="KW-0732">Signal</keyword>
<evidence type="ECO:0000256" key="1">
    <source>
        <dbReference type="ARBA" id="ARBA00022801"/>
    </source>
</evidence>
<dbReference type="OrthoDB" id="8038899at2"/>
<gene>
    <name evidence="5" type="ORF">BGE01nite_25020</name>
</gene>
<dbReference type="InterPro" id="IPR010502">
    <property type="entry name" value="Carb-bd_dom_fam9"/>
</dbReference>
<dbReference type="GO" id="GO:0016052">
    <property type="term" value="P:carbohydrate catabolic process"/>
    <property type="evidence" value="ECO:0007669"/>
    <property type="project" value="InterPro"/>
</dbReference>
<dbReference type="AlphaFoldDB" id="A0A512MA47"/>
<evidence type="ECO:0000313" key="5">
    <source>
        <dbReference type="EMBL" id="GEP43211.1"/>
    </source>
</evidence>
<keyword evidence="1" id="KW-0378">Hydrolase</keyword>
<dbReference type="SUPFAM" id="SSF49344">
    <property type="entry name" value="CBD9-like"/>
    <property type="match status" value="1"/>
</dbReference>
<comment type="caution">
    <text evidence="5">The sequence shown here is derived from an EMBL/GenBank/DDBJ whole genome shotgun (WGS) entry which is preliminary data.</text>
</comment>
<dbReference type="GO" id="GO:0004553">
    <property type="term" value="F:hydrolase activity, hydrolyzing O-glycosyl compounds"/>
    <property type="evidence" value="ECO:0007669"/>
    <property type="project" value="InterPro"/>
</dbReference>
<feature type="signal peptide" evidence="3">
    <location>
        <begin position="1"/>
        <end position="21"/>
    </location>
</feature>
<name>A0A512MA47_9BACT</name>
<reference evidence="5 6" key="1">
    <citation type="submission" date="2019-07" db="EMBL/GenBank/DDBJ databases">
        <title>Whole genome shotgun sequence of Brevifollis gellanilyticus NBRC 108608.</title>
        <authorList>
            <person name="Hosoyama A."/>
            <person name="Uohara A."/>
            <person name="Ohji S."/>
            <person name="Ichikawa N."/>
        </authorList>
    </citation>
    <scope>NUCLEOTIDE SEQUENCE [LARGE SCALE GENOMIC DNA]</scope>
    <source>
        <strain evidence="5 6">NBRC 108608</strain>
    </source>
</reference>
<evidence type="ECO:0000256" key="2">
    <source>
        <dbReference type="SAM" id="MobiDB-lite"/>
    </source>
</evidence>
<dbReference type="EMBL" id="BKAG01000015">
    <property type="protein sequence ID" value="GEP43211.1"/>
    <property type="molecule type" value="Genomic_DNA"/>
</dbReference>